<dbReference type="InterPro" id="IPR050577">
    <property type="entry name" value="MAPR/NEUFC/NENF-like"/>
</dbReference>
<dbReference type="InterPro" id="IPR036400">
    <property type="entry name" value="Cyt_B5-like_heme/steroid_sf"/>
</dbReference>
<keyword evidence="3" id="KW-1133">Transmembrane helix</keyword>
<keyword evidence="3" id="KW-0472">Membrane</keyword>
<keyword evidence="6" id="KW-1185">Reference proteome</keyword>
<dbReference type="AlphaFoldDB" id="A0A4U0TX82"/>
<dbReference type="Gene3D" id="3.10.120.10">
    <property type="entry name" value="Cytochrome b5-like heme/steroid binding domain"/>
    <property type="match status" value="1"/>
</dbReference>
<comment type="similarity">
    <text evidence="1">Belongs to the cytochrome b5 family. MAPR subfamily.</text>
</comment>
<dbReference type="PANTHER" id="PTHR10281:SF76">
    <property type="entry name" value="CALCUTTA CUP-RELATED"/>
    <property type="match status" value="1"/>
</dbReference>
<dbReference type="OrthoDB" id="10257697at2759"/>
<evidence type="ECO:0000256" key="1">
    <source>
        <dbReference type="ARBA" id="ARBA00038357"/>
    </source>
</evidence>
<dbReference type="FunFam" id="3.10.120.10:FF:000018">
    <property type="entry name" value="Heme/steroid binding domain protein, putative"/>
    <property type="match status" value="1"/>
</dbReference>
<accession>A0A4U0TX82</accession>
<feature type="region of interest" description="Disordered" evidence="2">
    <location>
        <begin position="239"/>
        <end position="262"/>
    </location>
</feature>
<reference evidence="5 6" key="1">
    <citation type="submission" date="2017-03" db="EMBL/GenBank/DDBJ databases">
        <title>Genomes of endolithic fungi from Antarctica.</title>
        <authorList>
            <person name="Coleine C."/>
            <person name="Masonjones S."/>
            <person name="Stajich J.E."/>
        </authorList>
    </citation>
    <scope>NUCLEOTIDE SEQUENCE [LARGE SCALE GENOMIC DNA]</scope>
    <source>
        <strain evidence="5 6">CCFEE 6315</strain>
    </source>
</reference>
<feature type="compositionally biased region" description="Low complexity" evidence="2">
    <location>
        <begin position="26"/>
        <end position="37"/>
    </location>
</feature>
<sequence length="262" mass="28862">MDSRLRERTTKKAPSSTIPAEPKPPISSSSSTSSTTTPPITFLDILRILLGLLLLNTLLSYFITSHPFWNQPRPWFLRRGPLHRYLAGPLSLTDAQLALYNGTDPSKPIYLALNGSIYDVTAGRRIYGPGGSYHVFAGKDAARGFITGCFEEDATPDLRGVEWTYIPRSVPGWEVEGVSREGKVERERAVRKAKREVRGVLEGWADMFRGAGGKGYFFVGVVKREDGWLEGLPTRGLCESAERGRPEGGEEGRDAGKAYRGG</sequence>
<dbReference type="PANTHER" id="PTHR10281">
    <property type="entry name" value="MEMBRANE-ASSOCIATED PROGESTERONE RECEPTOR COMPONENT-RELATED"/>
    <property type="match status" value="1"/>
</dbReference>
<evidence type="ECO:0000256" key="3">
    <source>
        <dbReference type="SAM" id="Phobius"/>
    </source>
</evidence>
<dbReference type="EMBL" id="NAJL01000027">
    <property type="protein sequence ID" value="TKA26596.1"/>
    <property type="molecule type" value="Genomic_DNA"/>
</dbReference>
<dbReference type="InterPro" id="IPR001199">
    <property type="entry name" value="Cyt_B5-like_heme/steroid-bd"/>
</dbReference>
<feature type="transmembrane region" description="Helical" evidence="3">
    <location>
        <begin position="45"/>
        <end position="69"/>
    </location>
</feature>
<feature type="domain" description="Cytochrome b5 heme-binding" evidence="4">
    <location>
        <begin position="92"/>
        <end position="170"/>
    </location>
</feature>
<dbReference type="Proteomes" id="UP000308549">
    <property type="component" value="Unassembled WGS sequence"/>
</dbReference>
<dbReference type="SUPFAM" id="SSF55856">
    <property type="entry name" value="Cytochrome b5-like heme/steroid binding domain"/>
    <property type="match status" value="1"/>
</dbReference>
<name>A0A4U0TX82_9PEZI</name>
<feature type="region of interest" description="Disordered" evidence="2">
    <location>
        <begin position="1"/>
        <end position="37"/>
    </location>
</feature>
<evidence type="ECO:0000313" key="6">
    <source>
        <dbReference type="Proteomes" id="UP000308549"/>
    </source>
</evidence>
<comment type="caution">
    <text evidence="5">The sequence shown here is derived from an EMBL/GenBank/DDBJ whole genome shotgun (WGS) entry which is preliminary data.</text>
</comment>
<organism evidence="5 6">
    <name type="scientific">Salinomyces thailandicus</name>
    <dbReference type="NCBI Taxonomy" id="706561"/>
    <lineage>
        <taxon>Eukaryota</taxon>
        <taxon>Fungi</taxon>
        <taxon>Dikarya</taxon>
        <taxon>Ascomycota</taxon>
        <taxon>Pezizomycotina</taxon>
        <taxon>Dothideomycetes</taxon>
        <taxon>Dothideomycetidae</taxon>
        <taxon>Mycosphaerellales</taxon>
        <taxon>Teratosphaeriaceae</taxon>
        <taxon>Salinomyces</taxon>
    </lineage>
</organism>
<dbReference type="Pfam" id="PF00173">
    <property type="entry name" value="Cyt-b5"/>
    <property type="match status" value="1"/>
</dbReference>
<proteinExistence type="inferred from homology"/>
<protein>
    <recommendedName>
        <fullName evidence="4">Cytochrome b5 heme-binding domain-containing protein</fullName>
    </recommendedName>
</protein>
<dbReference type="GO" id="GO:0012505">
    <property type="term" value="C:endomembrane system"/>
    <property type="evidence" value="ECO:0007669"/>
    <property type="project" value="TreeGrafter"/>
</dbReference>
<keyword evidence="3" id="KW-0812">Transmembrane</keyword>
<dbReference type="GO" id="GO:0016020">
    <property type="term" value="C:membrane"/>
    <property type="evidence" value="ECO:0007669"/>
    <property type="project" value="TreeGrafter"/>
</dbReference>
<feature type="compositionally biased region" description="Basic and acidic residues" evidence="2">
    <location>
        <begin position="1"/>
        <end position="10"/>
    </location>
</feature>
<evidence type="ECO:0000259" key="4">
    <source>
        <dbReference type="SMART" id="SM01117"/>
    </source>
</evidence>
<feature type="compositionally biased region" description="Basic and acidic residues" evidence="2">
    <location>
        <begin position="240"/>
        <end position="262"/>
    </location>
</feature>
<evidence type="ECO:0000313" key="5">
    <source>
        <dbReference type="EMBL" id="TKA26596.1"/>
    </source>
</evidence>
<evidence type="ECO:0000256" key="2">
    <source>
        <dbReference type="SAM" id="MobiDB-lite"/>
    </source>
</evidence>
<gene>
    <name evidence="5" type="ORF">B0A50_04704</name>
</gene>
<dbReference type="SMART" id="SM01117">
    <property type="entry name" value="Cyt-b5"/>
    <property type="match status" value="1"/>
</dbReference>